<name>A0ABY8N6J8_9FLAO</name>
<accession>A0ABY8N6J8</accession>
<organism evidence="3 4">
    <name type="scientific">Flavobacterium keumense</name>
    <dbReference type="NCBI Taxonomy" id="1306518"/>
    <lineage>
        <taxon>Bacteria</taxon>
        <taxon>Pseudomonadati</taxon>
        <taxon>Bacteroidota</taxon>
        <taxon>Flavobacteriia</taxon>
        <taxon>Flavobacteriales</taxon>
        <taxon>Flavobacteriaceae</taxon>
        <taxon>Flavobacterium</taxon>
    </lineage>
</organism>
<keyword evidence="1" id="KW-0732">Signal</keyword>
<evidence type="ECO:0000313" key="3">
    <source>
        <dbReference type="EMBL" id="WGK94758.1"/>
    </source>
</evidence>
<sequence>MKKLLLLLFFSNSYSQGLHHQAISSMGTSFTTPGGIYVSQTIGQIGALSSFANPKFYVQQGFQQSLAGNNSLSVSKKDIESESVVTKMFPNPVDTDINFEFSKDINGDLSVSIFNISGRVIYSGIITPIDRLAQLKLSGIFSPGYYLIQLSSMNSKYKYTNKFLKL</sequence>
<reference evidence="3 4" key="1">
    <citation type="submission" date="2023-06" db="EMBL/GenBank/DDBJ databases">
        <title>Complete Genome Sequence of Flavobacterium keumense K3R-10.</title>
        <authorList>
            <person name="Jeong H."/>
            <person name="Jhang S.Y."/>
            <person name="Kim J.N."/>
        </authorList>
    </citation>
    <scope>NUCLEOTIDE SEQUENCE [LARGE SCALE GENOMIC DNA]</scope>
    <source>
        <strain evidence="3 4">K3R-10</strain>
    </source>
</reference>
<proteinExistence type="predicted"/>
<dbReference type="Pfam" id="PF18962">
    <property type="entry name" value="Por_Secre_tail"/>
    <property type="match status" value="1"/>
</dbReference>
<evidence type="ECO:0000256" key="1">
    <source>
        <dbReference type="ARBA" id="ARBA00022729"/>
    </source>
</evidence>
<evidence type="ECO:0000313" key="4">
    <source>
        <dbReference type="Proteomes" id="UP001232117"/>
    </source>
</evidence>
<dbReference type="InterPro" id="IPR026444">
    <property type="entry name" value="Secre_tail"/>
</dbReference>
<dbReference type="NCBIfam" id="TIGR04183">
    <property type="entry name" value="Por_Secre_tail"/>
    <property type="match status" value="1"/>
</dbReference>
<dbReference type="EMBL" id="CP092332">
    <property type="protein sequence ID" value="WGK94758.1"/>
    <property type="molecule type" value="Genomic_DNA"/>
</dbReference>
<dbReference type="RefSeq" id="WP_264532527.1">
    <property type="nucleotide sequence ID" value="NZ_CP092332.1"/>
</dbReference>
<gene>
    <name evidence="3" type="ORF">MG292_00595</name>
</gene>
<keyword evidence="4" id="KW-1185">Reference proteome</keyword>
<feature type="domain" description="Secretion system C-terminal sorting" evidence="2">
    <location>
        <begin position="88"/>
        <end position="157"/>
    </location>
</feature>
<protein>
    <submittedName>
        <fullName evidence="3">T9SS type A sorting domain-containing protein</fullName>
    </submittedName>
</protein>
<evidence type="ECO:0000259" key="2">
    <source>
        <dbReference type="Pfam" id="PF18962"/>
    </source>
</evidence>
<dbReference type="Proteomes" id="UP001232117">
    <property type="component" value="Chromosome"/>
</dbReference>